<comment type="similarity">
    <text evidence="2">Belongs to the bacterial solute-binding protein 5 family.</text>
</comment>
<accession>A0A4D7QIX8</accession>
<dbReference type="PROSITE" id="PS01040">
    <property type="entry name" value="SBP_BACTERIAL_5"/>
    <property type="match status" value="1"/>
</dbReference>
<keyword evidence="3 4" id="KW-0732">Signal</keyword>
<name>A0A4D7QIX8_9HYPH</name>
<feature type="chain" id="PRO_5020352249" evidence="4">
    <location>
        <begin position="34"/>
        <end position="531"/>
    </location>
</feature>
<evidence type="ECO:0000256" key="1">
    <source>
        <dbReference type="ARBA" id="ARBA00004418"/>
    </source>
</evidence>
<dbReference type="PANTHER" id="PTHR30290">
    <property type="entry name" value="PERIPLASMIC BINDING COMPONENT OF ABC TRANSPORTER"/>
    <property type="match status" value="1"/>
</dbReference>
<feature type="domain" description="Solute-binding protein family 5" evidence="5">
    <location>
        <begin position="91"/>
        <end position="447"/>
    </location>
</feature>
<evidence type="ECO:0000313" key="7">
    <source>
        <dbReference type="Proteomes" id="UP000298588"/>
    </source>
</evidence>
<keyword evidence="7" id="KW-1185">Reference proteome</keyword>
<organism evidence="6 7">
    <name type="scientific">Phreatobacter aquaticus</name>
    <dbReference type="NCBI Taxonomy" id="2570229"/>
    <lineage>
        <taxon>Bacteria</taxon>
        <taxon>Pseudomonadati</taxon>
        <taxon>Pseudomonadota</taxon>
        <taxon>Alphaproteobacteria</taxon>
        <taxon>Hyphomicrobiales</taxon>
        <taxon>Phreatobacteraceae</taxon>
        <taxon>Phreatobacter</taxon>
    </lineage>
</organism>
<dbReference type="Proteomes" id="UP000298588">
    <property type="component" value="Chromosome"/>
</dbReference>
<dbReference type="PIRSF" id="PIRSF002741">
    <property type="entry name" value="MppA"/>
    <property type="match status" value="1"/>
</dbReference>
<dbReference type="SUPFAM" id="SSF53850">
    <property type="entry name" value="Periplasmic binding protein-like II"/>
    <property type="match status" value="1"/>
</dbReference>
<evidence type="ECO:0000259" key="5">
    <source>
        <dbReference type="Pfam" id="PF00496"/>
    </source>
</evidence>
<dbReference type="InterPro" id="IPR000914">
    <property type="entry name" value="SBP_5_dom"/>
</dbReference>
<dbReference type="OrthoDB" id="9803988at2"/>
<evidence type="ECO:0000256" key="4">
    <source>
        <dbReference type="SAM" id="SignalP"/>
    </source>
</evidence>
<dbReference type="PANTHER" id="PTHR30290:SF38">
    <property type="entry name" value="D,D-DIPEPTIDE-BINDING PERIPLASMIC PROTEIN DDPA-RELATED"/>
    <property type="match status" value="1"/>
</dbReference>
<evidence type="ECO:0000256" key="2">
    <source>
        <dbReference type="ARBA" id="ARBA00005695"/>
    </source>
</evidence>
<dbReference type="AlphaFoldDB" id="A0A4D7QIX8"/>
<dbReference type="Gene3D" id="3.40.190.10">
    <property type="entry name" value="Periplasmic binding protein-like II"/>
    <property type="match status" value="1"/>
</dbReference>
<sequence>MTKPTIFDLLDRRTVLALGGMAAAAALVGPAHAEDLYGPNVTGAKSGGTLNMGLLLEPPGLDPFHQGAEARIRITVLIYQGLFYESPTGQPLPLLAEGFDLSADKLTYTMRIRKGVKFHTGQPMTAKDVAYSYNYIRDSKNGSPGAGDFGLIKTIEPTDDHTIKITLSAPNAALPMTMGNKYGGVVPAGYFDAADAKAKMNQVTVGTGPFKLAEFKANSNVTLVRNPDYWEPGVPYLDRINFVIVPNGASLLVGLRNGRIDIAPLTRPQDIRQVENVRGLVVERKPSFNQKALDLGSELKPLDDERVRRAIALAIDKDELMRASVGGFGVVIGTMVASMQDAWGVPLDKLPNQKVDLAASKKLLTEAGHPNGFDLTLTSIIGYDWMDAASVTLKEQLAKVGIRLAIQRVEIGVWIKNFQSKQMGFTFNDWATVPDPSLLFYRHFRSAPEGADFRNWKNAEASKLLDEGRTESDLAKRRAIYARFQQIMAESVPTVMMFSADHVTVRADKVRNYDQHATGWFYGLAKTWIAT</sequence>
<comment type="subcellular location">
    <subcellularLocation>
        <location evidence="1">Periplasm</location>
    </subcellularLocation>
</comment>
<evidence type="ECO:0000256" key="3">
    <source>
        <dbReference type="ARBA" id="ARBA00022729"/>
    </source>
</evidence>
<dbReference type="GO" id="GO:0043190">
    <property type="term" value="C:ATP-binding cassette (ABC) transporter complex"/>
    <property type="evidence" value="ECO:0007669"/>
    <property type="project" value="InterPro"/>
</dbReference>
<dbReference type="PROSITE" id="PS51318">
    <property type="entry name" value="TAT"/>
    <property type="match status" value="1"/>
</dbReference>
<dbReference type="EMBL" id="CP039865">
    <property type="protein sequence ID" value="QCK87438.1"/>
    <property type="molecule type" value="Genomic_DNA"/>
</dbReference>
<dbReference type="InterPro" id="IPR023765">
    <property type="entry name" value="SBP_5_CS"/>
</dbReference>
<dbReference type="Gene3D" id="3.10.105.10">
    <property type="entry name" value="Dipeptide-binding Protein, Domain 3"/>
    <property type="match status" value="1"/>
</dbReference>
<dbReference type="KEGG" id="paqt:E8L99_17580"/>
<dbReference type="GO" id="GO:0015833">
    <property type="term" value="P:peptide transport"/>
    <property type="evidence" value="ECO:0007669"/>
    <property type="project" value="TreeGrafter"/>
</dbReference>
<proteinExistence type="inferred from homology"/>
<dbReference type="RefSeq" id="WP_137100767.1">
    <property type="nucleotide sequence ID" value="NZ_CP039865.1"/>
</dbReference>
<evidence type="ECO:0000313" key="6">
    <source>
        <dbReference type="EMBL" id="QCK87438.1"/>
    </source>
</evidence>
<reference evidence="6 7" key="1">
    <citation type="submission" date="2019-04" db="EMBL/GenBank/DDBJ databases">
        <title>Phreatobacter aquaticus sp. nov.</title>
        <authorList>
            <person name="Choi A."/>
            <person name="Baek K."/>
        </authorList>
    </citation>
    <scope>NUCLEOTIDE SEQUENCE [LARGE SCALE GENOMIC DNA]</scope>
    <source>
        <strain evidence="6 7">NMCR1094</strain>
    </source>
</reference>
<dbReference type="InterPro" id="IPR030678">
    <property type="entry name" value="Peptide/Ni-bd"/>
</dbReference>
<gene>
    <name evidence="6" type="ORF">E8L99_17580</name>
</gene>
<dbReference type="GO" id="GO:0030288">
    <property type="term" value="C:outer membrane-bounded periplasmic space"/>
    <property type="evidence" value="ECO:0007669"/>
    <property type="project" value="UniProtKB-ARBA"/>
</dbReference>
<dbReference type="GO" id="GO:1904680">
    <property type="term" value="F:peptide transmembrane transporter activity"/>
    <property type="evidence" value="ECO:0007669"/>
    <property type="project" value="TreeGrafter"/>
</dbReference>
<protein>
    <submittedName>
        <fullName evidence="6">ABC transporter substrate-binding protein</fullName>
    </submittedName>
</protein>
<feature type="signal peptide" evidence="4">
    <location>
        <begin position="1"/>
        <end position="33"/>
    </location>
</feature>
<dbReference type="Pfam" id="PF00496">
    <property type="entry name" value="SBP_bac_5"/>
    <property type="match status" value="1"/>
</dbReference>
<dbReference type="InterPro" id="IPR006311">
    <property type="entry name" value="TAT_signal"/>
</dbReference>
<dbReference type="InterPro" id="IPR039424">
    <property type="entry name" value="SBP_5"/>
</dbReference>